<dbReference type="SUPFAM" id="SSF55920">
    <property type="entry name" value="Creatinase/aminopeptidase"/>
    <property type="match status" value="1"/>
</dbReference>
<evidence type="ECO:0000259" key="4">
    <source>
        <dbReference type="Pfam" id="PF00557"/>
    </source>
</evidence>
<comment type="similarity">
    <text evidence="1">Belongs to the peptidase M24B family.</text>
</comment>
<dbReference type="InterPro" id="IPR050422">
    <property type="entry name" value="X-Pro_aminopeptidase_P"/>
</dbReference>
<keyword evidence="7" id="KW-0031">Aminopeptidase</keyword>
<dbReference type="PANTHER" id="PTHR43763:SF6">
    <property type="entry name" value="XAA-PRO AMINOPEPTIDASE 1"/>
    <property type="match status" value="1"/>
</dbReference>
<gene>
    <name evidence="7" type="ORF">KEM10_14940</name>
</gene>
<dbReference type="InterPro" id="IPR000994">
    <property type="entry name" value="Pept_M24"/>
</dbReference>
<dbReference type="Gene3D" id="3.40.350.10">
    <property type="entry name" value="Creatinase/prolidase N-terminal domain"/>
    <property type="match status" value="2"/>
</dbReference>
<dbReference type="SUPFAM" id="SSF53092">
    <property type="entry name" value="Creatinase/prolidase N-terminal domain"/>
    <property type="match status" value="1"/>
</dbReference>
<dbReference type="PANTHER" id="PTHR43763">
    <property type="entry name" value="XAA-PRO AMINOPEPTIDASE 1"/>
    <property type="match status" value="1"/>
</dbReference>
<dbReference type="InterPro" id="IPR033740">
    <property type="entry name" value="Pept_M24B"/>
</dbReference>
<comment type="caution">
    <text evidence="7">The sequence shown here is derived from an EMBL/GenBank/DDBJ whole genome shotgun (WGS) entry which is preliminary data.</text>
</comment>
<evidence type="ECO:0000313" key="7">
    <source>
        <dbReference type="EMBL" id="MBS2099589.1"/>
    </source>
</evidence>
<dbReference type="EMBL" id="JAGUCO010000012">
    <property type="protein sequence ID" value="MBS2099589.1"/>
    <property type="molecule type" value="Genomic_DNA"/>
</dbReference>
<keyword evidence="7" id="KW-0645">Protease</keyword>
<dbReference type="Gene3D" id="3.90.230.10">
    <property type="entry name" value="Creatinase/methionine aminopeptidase superfamily"/>
    <property type="match status" value="1"/>
</dbReference>
<organism evidence="7 8">
    <name type="scientific">Carboxylicivirga linearis</name>
    <dbReference type="NCBI Taxonomy" id="1628157"/>
    <lineage>
        <taxon>Bacteria</taxon>
        <taxon>Pseudomonadati</taxon>
        <taxon>Bacteroidota</taxon>
        <taxon>Bacteroidia</taxon>
        <taxon>Marinilabiliales</taxon>
        <taxon>Marinilabiliaceae</taxon>
        <taxon>Carboxylicivirga</taxon>
    </lineage>
</organism>
<name>A0ABS5JXN2_9BACT</name>
<dbReference type="GO" id="GO:0004177">
    <property type="term" value="F:aminopeptidase activity"/>
    <property type="evidence" value="ECO:0007669"/>
    <property type="project" value="UniProtKB-KW"/>
</dbReference>
<keyword evidence="2" id="KW-0479">Metal-binding</keyword>
<evidence type="ECO:0000256" key="1">
    <source>
        <dbReference type="ARBA" id="ARBA00008766"/>
    </source>
</evidence>
<reference evidence="7 8" key="1">
    <citation type="journal article" date="2015" name="Int. J. Syst. Evol. Microbiol.">
        <title>Carboxylicivirga linearis sp. nov., isolated from a sea cucumber culture pond.</title>
        <authorList>
            <person name="Wang F.Q."/>
            <person name="Zhou Y.X."/>
            <person name="Lin X.Z."/>
            <person name="Chen G.J."/>
            <person name="Du Z.J."/>
        </authorList>
    </citation>
    <scope>NUCLEOTIDE SEQUENCE [LARGE SCALE GENOMIC DNA]</scope>
    <source>
        <strain evidence="7 8">FB218</strain>
    </source>
</reference>
<feature type="domain" description="Peptidase M24 C-terminal" evidence="6">
    <location>
        <begin position="533"/>
        <end position="591"/>
    </location>
</feature>
<dbReference type="InterPro" id="IPR000587">
    <property type="entry name" value="Creatinase_N"/>
</dbReference>
<dbReference type="InterPro" id="IPR029149">
    <property type="entry name" value="Creatin/AminoP/Spt16_N"/>
</dbReference>
<feature type="domain" description="Peptidase M24" evidence="4">
    <location>
        <begin position="312"/>
        <end position="524"/>
    </location>
</feature>
<dbReference type="Pfam" id="PF16188">
    <property type="entry name" value="Peptidase_M24_C"/>
    <property type="match status" value="1"/>
</dbReference>
<evidence type="ECO:0000259" key="5">
    <source>
        <dbReference type="Pfam" id="PF01321"/>
    </source>
</evidence>
<dbReference type="Proteomes" id="UP000708576">
    <property type="component" value="Unassembled WGS sequence"/>
</dbReference>
<keyword evidence="3" id="KW-0378">Hydrolase</keyword>
<keyword evidence="8" id="KW-1185">Reference proteome</keyword>
<dbReference type="RefSeq" id="WP_212216830.1">
    <property type="nucleotide sequence ID" value="NZ_JAGUCO010000012.1"/>
</dbReference>
<accession>A0ABS5JXN2</accession>
<dbReference type="Pfam" id="PF16189">
    <property type="entry name" value="Creatinase_N_2"/>
    <property type="match status" value="1"/>
</dbReference>
<proteinExistence type="inferred from homology"/>
<dbReference type="CDD" id="cd01085">
    <property type="entry name" value="APP"/>
    <property type="match status" value="1"/>
</dbReference>
<feature type="domain" description="Creatinase N-terminal" evidence="5">
    <location>
        <begin position="8"/>
        <end position="145"/>
    </location>
</feature>
<evidence type="ECO:0000256" key="2">
    <source>
        <dbReference type="ARBA" id="ARBA00022723"/>
    </source>
</evidence>
<evidence type="ECO:0000313" key="8">
    <source>
        <dbReference type="Proteomes" id="UP000708576"/>
    </source>
</evidence>
<dbReference type="InterPro" id="IPR036005">
    <property type="entry name" value="Creatinase/aminopeptidase-like"/>
</dbReference>
<dbReference type="Pfam" id="PF01321">
    <property type="entry name" value="Creatinase_N"/>
    <property type="match status" value="1"/>
</dbReference>
<dbReference type="Pfam" id="PF00557">
    <property type="entry name" value="Peptidase_M24"/>
    <property type="match status" value="1"/>
</dbReference>
<evidence type="ECO:0000259" key="6">
    <source>
        <dbReference type="Pfam" id="PF16188"/>
    </source>
</evidence>
<evidence type="ECO:0000256" key="3">
    <source>
        <dbReference type="ARBA" id="ARBA00022801"/>
    </source>
</evidence>
<dbReference type="InterPro" id="IPR032416">
    <property type="entry name" value="Peptidase_M24_C"/>
</dbReference>
<protein>
    <submittedName>
        <fullName evidence="7">Aminopeptidase P family protein</fullName>
    </submittedName>
</protein>
<sequence>MENIIKIRLQELRTEMKNKGIAAWYMSGYDPHQSEYMPNHWQIREFISGFNGSMGFMVVTLNDAALWTDSRYFLQAASQLEGTGIQLMKFRIEGTPSPAQWISSQITSDQLAGTDATCISVSAFESLQAELSEYEIKLTDCGDLLSSFWTDRPDLPMNPIFEHEVNYAGYSRAEKIDQIRNHLTEKKADSILLSALDDLAWTFNLRGNDVDFNPVFISFALISKTSCTLFVNQAKLSDSLKDKLQSEGINLLPYQDIYSDVSNIKGKILIDPDRINYALKNALSKDAKVEYTLSIAAILKAIKSEQEIKMFEIAMQKDGVAMVKFLYWLNQTAGVENITEYDVLLKLKEFRAQQENFMGASFHSIVGFNGNGAVVHRSVTPETAASITNDGILLFDSGGQYLEGTTDITRTVCLGNPTELAKEDFTITLKGTIGLAELKFPANTLGCNLDLAARHAMWQTARNYGHGTAHGIGFFLNVHEGPMSIRQEFNDRVIEPGMVMSDEPAFYREGLYGIRTENVMVCKEWVTNEYGRFLQFETLTLCPIDTKLIEKSLLTDAEVEWINQYHQQCYDKLAPELNEAESTFLKEITQVI</sequence>